<comment type="caution">
    <text evidence="1">The sequence shown here is derived from an EMBL/GenBank/DDBJ whole genome shotgun (WGS) entry which is preliminary data.</text>
</comment>
<name>A0A3A9AIW3_9FIRM</name>
<reference evidence="1 2" key="1">
    <citation type="submission" date="2018-09" db="EMBL/GenBank/DDBJ databases">
        <title>Murine metabolic-syndrome-specific gut microbial biobank.</title>
        <authorList>
            <person name="Liu C."/>
        </authorList>
    </citation>
    <scope>NUCLEOTIDE SEQUENCE [LARGE SCALE GENOMIC DNA]</scope>
    <source>
        <strain evidence="1 2">0.1xD8-82</strain>
    </source>
</reference>
<evidence type="ECO:0000313" key="2">
    <source>
        <dbReference type="Proteomes" id="UP000280696"/>
    </source>
</evidence>
<keyword evidence="2" id="KW-1185">Reference proteome</keyword>
<dbReference type="Proteomes" id="UP000280696">
    <property type="component" value="Unassembled WGS sequence"/>
</dbReference>
<protein>
    <submittedName>
        <fullName evidence="1">Uncharacterized protein</fullName>
    </submittedName>
</protein>
<evidence type="ECO:0000313" key="1">
    <source>
        <dbReference type="EMBL" id="RKI87326.1"/>
    </source>
</evidence>
<organism evidence="1 2">
    <name type="scientific">Parablautia intestinalis</name>
    <dbReference type="NCBI Taxonomy" id="2320100"/>
    <lineage>
        <taxon>Bacteria</taxon>
        <taxon>Bacillati</taxon>
        <taxon>Bacillota</taxon>
        <taxon>Clostridia</taxon>
        <taxon>Lachnospirales</taxon>
        <taxon>Lachnospiraceae</taxon>
        <taxon>Parablautia</taxon>
    </lineage>
</organism>
<dbReference type="RefSeq" id="WP_120472265.1">
    <property type="nucleotide sequence ID" value="NZ_RAYQ01000042.1"/>
</dbReference>
<proteinExistence type="predicted"/>
<gene>
    <name evidence="1" type="ORF">D7V94_21135</name>
</gene>
<accession>A0A3A9AIW3</accession>
<dbReference type="AlphaFoldDB" id="A0A3A9AIW3"/>
<sequence>MRGHKKKTNNAQTIKGTKREVFMFGSLVPYQCGEIATDVFWGRGGGIIRKMKCPERWCKKRACDIGETGSGWIIVSLKCPNCGRVVKVYWKPSGKR</sequence>
<dbReference type="OrthoDB" id="2066462at2"/>
<dbReference type="EMBL" id="RAYQ01000042">
    <property type="protein sequence ID" value="RKI87326.1"/>
    <property type="molecule type" value="Genomic_DNA"/>
</dbReference>